<proteinExistence type="inferred from homology"/>
<organism evidence="3 4">
    <name type="scientific">Diaphorina citri</name>
    <name type="common">Asian citrus psyllid</name>
    <dbReference type="NCBI Taxonomy" id="121845"/>
    <lineage>
        <taxon>Eukaryota</taxon>
        <taxon>Metazoa</taxon>
        <taxon>Ecdysozoa</taxon>
        <taxon>Arthropoda</taxon>
        <taxon>Hexapoda</taxon>
        <taxon>Insecta</taxon>
        <taxon>Pterygota</taxon>
        <taxon>Neoptera</taxon>
        <taxon>Paraneoptera</taxon>
        <taxon>Hemiptera</taxon>
        <taxon>Sternorrhyncha</taxon>
        <taxon>Psylloidea</taxon>
        <taxon>Psyllidae</taxon>
        <taxon>Diaphorininae</taxon>
        <taxon>Diaphorina</taxon>
    </lineage>
</organism>
<dbReference type="InterPro" id="IPR026806">
    <property type="entry name" value="CDV3"/>
</dbReference>
<dbReference type="AlphaFoldDB" id="A0A1S3DFQ8"/>
<feature type="compositionally biased region" description="Basic and acidic residues" evidence="2">
    <location>
        <begin position="36"/>
        <end position="47"/>
    </location>
</feature>
<sequence>MSDLDSFFAKKDKKKGKAGKKFATTEEIAKKLEDITLKKDKVKKDKPQSINPDDTNNGNENEDEWKEFQEDKKDYSGLKLQPLKVTDINTLDNDKGQNELNEDGTEMSENGKKKPGPWKISDNQNETKPVEEPPKPKPSNSTGTYVCPAVKTQGKGLEPLTAGKIREALDVTSTVAFPTLQAAKTGGPKVVESVWNKRRVENDVRPSSEPSSDLGSNSQSSRAFPVHESAPGSYVAPHLRKK</sequence>
<feature type="region of interest" description="Disordered" evidence="2">
    <location>
        <begin position="198"/>
        <end position="242"/>
    </location>
</feature>
<accession>A0A1S3DFQ8</accession>
<feature type="compositionally biased region" description="Polar residues" evidence="2">
    <location>
        <begin position="208"/>
        <end position="222"/>
    </location>
</feature>
<reference evidence="4" key="1">
    <citation type="submission" date="2025-08" db="UniProtKB">
        <authorList>
            <consortium name="RefSeq"/>
        </authorList>
    </citation>
    <scope>IDENTIFICATION</scope>
</reference>
<evidence type="ECO:0000313" key="4">
    <source>
        <dbReference type="RefSeq" id="XP_008480699.1"/>
    </source>
</evidence>
<dbReference type="PANTHER" id="PTHR16284">
    <property type="entry name" value="PROTEIN CDV3 HOMOLOG"/>
    <property type="match status" value="1"/>
</dbReference>
<dbReference type="GO" id="GO:0005737">
    <property type="term" value="C:cytoplasm"/>
    <property type="evidence" value="ECO:0007669"/>
    <property type="project" value="TreeGrafter"/>
</dbReference>
<dbReference type="OMA" id="PWNKPVE"/>
<dbReference type="RefSeq" id="XP_008480699.1">
    <property type="nucleotide sequence ID" value="XM_008482477.3"/>
</dbReference>
<feature type="region of interest" description="Disordered" evidence="2">
    <location>
        <begin position="1"/>
        <end position="21"/>
    </location>
</feature>
<comment type="similarity">
    <text evidence="1">Belongs to the CDV3 family.</text>
</comment>
<dbReference type="Pfam" id="PF15359">
    <property type="entry name" value="CDV3"/>
    <property type="match status" value="1"/>
</dbReference>
<keyword evidence="3" id="KW-1185">Reference proteome</keyword>
<dbReference type="PANTHER" id="PTHR16284:SF13">
    <property type="entry name" value="PROTEIN CDV3 HOMOLOG"/>
    <property type="match status" value="1"/>
</dbReference>
<evidence type="ECO:0000313" key="3">
    <source>
        <dbReference type="Proteomes" id="UP000079169"/>
    </source>
</evidence>
<gene>
    <name evidence="4" type="primary">LOC103517434</name>
</gene>
<dbReference type="PaxDb" id="121845-A0A1S3DFQ8"/>
<feature type="region of interest" description="Disordered" evidence="2">
    <location>
        <begin position="36"/>
        <end position="147"/>
    </location>
</feature>
<dbReference type="STRING" id="121845.A0A1S3DFQ8"/>
<evidence type="ECO:0000256" key="1">
    <source>
        <dbReference type="ARBA" id="ARBA00006062"/>
    </source>
</evidence>
<name>A0A1S3DFQ8_DIACI</name>
<dbReference type="GeneID" id="103517434"/>
<dbReference type="KEGG" id="dci:103517434"/>
<evidence type="ECO:0000256" key="2">
    <source>
        <dbReference type="SAM" id="MobiDB-lite"/>
    </source>
</evidence>
<dbReference type="Proteomes" id="UP000079169">
    <property type="component" value="Unplaced"/>
</dbReference>
<protein>
    <submittedName>
        <fullName evidence="4">Protein CDV3 homolog</fullName>
    </submittedName>
</protein>
<feature type="compositionally biased region" description="Basic residues" evidence="2">
    <location>
        <begin position="11"/>
        <end position="20"/>
    </location>
</feature>
<feature type="compositionally biased region" description="Basic and acidic residues" evidence="2">
    <location>
        <begin position="66"/>
        <end position="76"/>
    </location>
</feature>